<gene>
    <name evidence="3" type="ORF">INT45_011488</name>
</gene>
<dbReference type="PROSITE" id="PS51471">
    <property type="entry name" value="FE2OG_OXY"/>
    <property type="match status" value="1"/>
</dbReference>
<dbReference type="InterPro" id="IPR005123">
    <property type="entry name" value="Oxoglu/Fe-dep_dioxygenase_dom"/>
</dbReference>
<accession>A0A8H7RZ09</accession>
<evidence type="ECO:0000256" key="1">
    <source>
        <dbReference type="RuleBase" id="RU003682"/>
    </source>
</evidence>
<dbReference type="Pfam" id="PF03171">
    <property type="entry name" value="2OG-FeII_Oxy"/>
    <property type="match status" value="1"/>
</dbReference>
<reference evidence="3 4" key="1">
    <citation type="submission" date="2020-12" db="EMBL/GenBank/DDBJ databases">
        <title>Metabolic potential, ecology and presence of endohyphal bacteria is reflected in genomic diversity of Mucoromycotina.</title>
        <authorList>
            <person name="Muszewska A."/>
            <person name="Okrasinska A."/>
            <person name="Steczkiewicz K."/>
            <person name="Drgas O."/>
            <person name="Orlowska M."/>
            <person name="Perlinska-Lenart U."/>
            <person name="Aleksandrzak-Piekarczyk T."/>
            <person name="Szatraj K."/>
            <person name="Zielenkiewicz U."/>
            <person name="Pilsyk S."/>
            <person name="Malc E."/>
            <person name="Mieczkowski P."/>
            <person name="Kruszewska J.S."/>
            <person name="Biernat P."/>
            <person name="Pawlowska J."/>
        </authorList>
    </citation>
    <scope>NUCLEOTIDE SEQUENCE [LARGE SCALE GENOMIC DNA]</scope>
    <source>
        <strain evidence="3 4">CBS 142.35</strain>
    </source>
</reference>
<protein>
    <recommendedName>
        <fullName evidence="2">Fe2OG dioxygenase domain-containing protein</fullName>
    </recommendedName>
</protein>
<dbReference type="PANTHER" id="PTHR47990">
    <property type="entry name" value="2-OXOGLUTARATE (2OG) AND FE(II)-DEPENDENT OXYGENASE SUPERFAMILY PROTEIN-RELATED"/>
    <property type="match status" value="1"/>
</dbReference>
<comment type="caution">
    <text evidence="3">The sequence shown here is derived from an EMBL/GenBank/DDBJ whole genome shotgun (WGS) entry which is preliminary data.</text>
</comment>
<dbReference type="GO" id="GO:0016491">
    <property type="term" value="F:oxidoreductase activity"/>
    <property type="evidence" value="ECO:0007669"/>
    <property type="project" value="UniProtKB-KW"/>
</dbReference>
<dbReference type="GO" id="GO:0046872">
    <property type="term" value="F:metal ion binding"/>
    <property type="evidence" value="ECO:0007669"/>
    <property type="project" value="UniProtKB-KW"/>
</dbReference>
<dbReference type="InterPro" id="IPR050231">
    <property type="entry name" value="Iron_ascorbate_oxido_reductase"/>
</dbReference>
<keyword evidence="4" id="KW-1185">Reference proteome</keyword>
<organism evidence="3 4">
    <name type="scientific">Circinella minor</name>
    <dbReference type="NCBI Taxonomy" id="1195481"/>
    <lineage>
        <taxon>Eukaryota</taxon>
        <taxon>Fungi</taxon>
        <taxon>Fungi incertae sedis</taxon>
        <taxon>Mucoromycota</taxon>
        <taxon>Mucoromycotina</taxon>
        <taxon>Mucoromycetes</taxon>
        <taxon>Mucorales</taxon>
        <taxon>Lichtheimiaceae</taxon>
        <taxon>Circinella</taxon>
    </lineage>
</organism>
<keyword evidence="1" id="KW-0560">Oxidoreductase</keyword>
<dbReference type="InterPro" id="IPR044861">
    <property type="entry name" value="IPNS-like_FE2OG_OXY"/>
</dbReference>
<dbReference type="Proteomes" id="UP000646827">
    <property type="component" value="Unassembled WGS sequence"/>
</dbReference>
<keyword evidence="1" id="KW-0408">Iron</keyword>
<proteinExistence type="inferred from homology"/>
<dbReference type="EMBL" id="JAEPRB010000139">
    <property type="protein sequence ID" value="KAG2220484.1"/>
    <property type="molecule type" value="Genomic_DNA"/>
</dbReference>
<dbReference type="Gene3D" id="2.60.120.330">
    <property type="entry name" value="B-lactam Antibiotic, Isopenicillin N Synthase, Chain"/>
    <property type="match status" value="1"/>
</dbReference>
<name>A0A8H7RZ09_9FUNG</name>
<dbReference type="AlphaFoldDB" id="A0A8H7RZ09"/>
<comment type="similarity">
    <text evidence="1">Belongs to the iron/ascorbate-dependent oxidoreductase family.</text>
</comment>
<dbReference type="SUPFAM" id="SSF51197">
    <property type="entry name" value="Clavaminate synthase-like"/>
    <property type="match status" value="1"/>
</dbReference>
<evidence type="ECO:0000313" key="3">
    <source>
        <dbReference type="EMBL" id="KAG2220484.1"/>
    </source>
</evidence>
<feature type="domain" description="Fe2OG dioxygenase" evidence="2">
    <location>
        <begin position="174"/>
        <end position="287"/>
    </location>
</feature>
<dbReference type="InterPro" id="IPR027443">
    <property type="entry name" value="IPNS-like_sf"/>
</dbReference>
<dbReference type="Pfam" id="PF14226">
    <property type="entry name" value="DIOX_N"/>
    <property type="match status" value="1"/>
</dbReference>
<dbReference type="OrthoDB" id="406156at2759"/>
<keyword evidence="1" id="KW-0479">Metal-binding</keyword>
<evidence type="ECO:0000259" key="2">
    <source>
        <dbReference type="PROSITE" id="PS51471"/>
    </source>
</evidence>
<dbReference type="InterPro" id="IPR026992">
    <property type="entry name" value="DIOX_N"/>
</dbReference>
<evidence type="ECO:0000313" key="4">
    <source>
        <dbReference type="Proteomes" id="UP000646827"/>
    </source>
</evidence>
<sequence length="347" mass="39764">MTVHSIPVVDFTDFSNRYEEIAEQVLEACKNIGFFHIINASTPSSAEVNRAFELSKEYFRLPVEEKIKCKQDTAKGKIEGYLGLYAQRLDPKIQKKGDYKESFDMETLTSKKNIDHFPSLFQENRTDLEAFSKGMHATALQVLDLLAFALKLPLNEKTGANDWLSSTHQYETNGSTSVLRLLRYPNRKPGDEGEECDSKKNVILAGQHTDYIMITLLYQTAPGLQVQVSDDEWITVPVRSNAILVNMGGMFEWFTNGLLKSAMHRVIDMPNQRDGKDRYSIGYFIHPEPDTKIINMPSPLIPSERPDFKEIAKDAEITTSAEYLEYRYRRSFLEKQATNPELDYDYI</sequence>